<feature type="transmembrane region" description="Helical" evidence="6">
    <location>
        <begin position="405"/>
        <end position="430"/>
    </location>
</feature>
<dbReference type="Gene3D" id="1.20.1250.20">
    <property type="entry name" value="MFS general substrate transporter like domains"/>
    <property type="match status" value="1"/>
</dbReference>
<dbReference type="OrthoDB" id="472822at2759"/>
<accession>A0A813EEX5</accession>
<dbReference type="InterPro" id="IPR011701">
    <property type="entry name" value="MFS"/>
</dbReference>
<evidence type="ECO:0000256" key="4">
    <source>
        <dbReference type="ARBA" id="ARBA00023136"/>
    </source>
</evidence>
<evidence type="ECO:0000256" key="5">
    <source>
        <dbReference type="SAM" id="MobiDB-lite"/>
    </source>
</evidence>
<feature type="transmembrane region" description="Helical" evidence="6">
    <location>
        <begin position="312"/>
        <end position="334"/>
    </location>
</feature>
<keyword evidence="2 6" id="KW-0812">Transmembrane</keyword>
<dbReference type="AlphaFoldDB" id="A0A813EEX5"/>
<evidence type="ECO:0000256" key="3">
    <source>
        <dbReference type="ARBA" id="ARBA00022989"/>
    </source>
</evidence>
<proteinExistence type="predicted"/>
<dbReference type="GO" id="GO:0016020">
    <property type="term" value="C:membrane"/>
    <property type="evidence" value="ECO:0007669"/>
    <property type="project" value="UniProtKB-SubCell"/>
</dbReference>
<feature type="transmembrane region" description="Helical" evidence="6">
    <location>
        <begin position="240"/>
        <end position="259"/>
    </location>
</feature>
<feature type="transmembrane region" description="Helical" evidence="6">
    <location>
        <begin position="154"/>
        <end position="177"/>
    </location>
</feature>
<feature type="transmembrane region" description="Helical" evidence="6">
    <location>
        <begin position="117"/>
        <end position="134"/>
    </location>
</feature>
<dbReference type="Proteomes" id="UP000626109">
    <property type="component" value="Unassembled WGS sequence"/>
</dbReference>
<sequence>MLSVARHDDDAPHKGISGFGRLKGSGGLAAACRVLPRVLLFAFWQQFYAYFSGDPFNSYVMTGITCPMPLPPNCSEGSHLVAGECVPWDRFNPSWSLSAKCADKDYVLETTARVNGLNGWIAAFFGLFAVFIAGNAMDTFGRKPMLMAFLSSNVFVKALLFASCFMSESGFFAVLFLQNLIEVACSAGVEPALNSMIADLTRGNEKLRSDGFAALGVMMHAADVIAFIAGYPVLKLHLTSYAWFWGPLTLVSLLAYAVFSFSPCSKLRETLHRDVVGDNGNEAEDGFSCSSFFKVFFSEIASGFRLICLDPFLAQFLILWAFTGQALGGSWNLAQFFLLKMGYEQANASMARPAWHLALMLGAALSSRIVRCFGARGSFAGSLLTMAVGFFLCGLGGPFPEHAELLFWLGTVVIGGIGNGVLATSFSAIISVRVSEQDQGKLFSSVIVVNTIVGLAVGQLWPQLFFDAKAVGWRKGAPWIASAVVFILMFMWLCVLCVLPCCNAKAGKAESDDGESSDEPATSDSEMSE</sequence>
<dbReference type="CDD" id="cd06174">
    <property type="entry name" value="MFS"/>
    <property type="match status" value="1"/>
</dbReference>
<comment type="caution">
    <text evidence="8">The sequence shown here is derived from an EMBL/GenBank/DDBJ whole genome shotgun (WGS) entry which is preliminary data.</text>
</comment>
<evidence type="ECO:0000313" key="9">
    <source>
        <dbReference type="EMBL" id="CAE8680862.1"/>
    </source>
</evidence>
<protein>
    <recommendedName>
        <fullName evidence="7">Major facilitator superfamily (MFS) profile domain-containing protein</fullName>
    </recommendedName>
</protein>
<dbReference type="InterPro" id="IPR020846">
    <property type="entry name" value="MFS_dom"/>
</dbReference>
<feature type="transmembrane region" description="Helical" evidence="6">
    <location>
        <begin position="212"/>
        <end position="234"/>
    </location>
</feature>
<name>A0A813EEX5_POLGL</name>
<dbReference type="Proteomes" id="UP000654075">
    <property type="component" value="Unassembled WGS sequence"/>
</dbReference>
<keyword evidence="3 6" id="KW-1133">Transmembrane helix</keyword>
<dbReference type="EMBL" id="CAJNNV010010850">
    <property type="protein sequence ID" value="CAE8599154.1"/>
    <property type="molecule type" value="Genomic_DNA"/>
</dbReference>
<evidence type="ECO:0000256" key="6">
    <source>
        <dbReference type="SAM" id="Phobius"/>
    </source>
</evidence>
<feature type="compositionally biased region" description="Polar residues" evidence="5">
    <location>
        <begin position="519"/>
        <end position="529"/>
    </location>
</feature>
<evidence type="ECO:0000259" key="7">
    <source>
        <dbReference type="PROSITE" id="PS50850"/>
    </source>
</evidence>
<dbReference type="PANTHER" id="PTHR23507:SF1">
    <property type="entry name" value="FI18259P1-RELATED"/>
    <property type="match status" value="1"/>
</dbReference>
<dbReference type="OMA" id="AKENMGR"/>
<feature type="region of interest" description="Disordered" evidence="5">
    <location>
        <begin position="506"/>
        <end position="529"/>
    </location>
</feature>
<feature type="transmembrane region" description="Helical" evidence="6">
    <location>
        <begin position="476"/>
        <end position="499"/>
    </location>
</feature>
<keyword evidence="4 6" id="KW-0472">Membrane</keyword>
<feature type="transmembrane region" description="Helical" evidence="6">
    <location>
        <begin position="377"/>
        <end position="399"/>
    </location>
</feature>
<gene>
    <name evidence="8" type="ORF">PGLA1383_LOCUS17523</name>
    <name evidence="9" type="ORF">PGLA2088_LOCUS22161</name>
</gene>
<evidence type="ECO:0000313" key="10">
    <source>
        <dbReference type="Proteomes" id="UP000654075"/>
    </source>
</evidence>
<comment type="subcellular location">
    <subcellularLocation>
        <location evidence="1">Membrane</location>
        <topology evidence="1">Multi-pass membrane protein</topology>
    </subcellularLocation>
</comment>
<dbReference type="InterPro" id="IPR036259">
    <property type="entry name" value="MFS_trans_sf"/>
</dbReference>
<dbReference type="SUPFAM" id="SSF103473">
    <property type="entry name" value="MFS general substrate transporter"/>
    <property type="match status" value="1"/>
</dbReference>
<evidence type="ECO:0000256" key="1">
    <source>
        <dbReference type="ARBA" id="ARBA00004141"/>
    </source>
</evidence>
<feature type="transmembrane region" description="Helical" evidence="6">
    <location>
        <begin position="354"/>
        <end position="370"/>
    </location>
</feature>
<evidence type="ECO:0000256" key="2">
    <source>
        <dbReference type="ARBA" id="ARBA00022692"/>
    </source>
</evidence>
<reference evidence="8" key="1">
    <citation type="submission" date="2021-02" db="EMBL/GenBank/DDBJ databases">
        <authorList>
            <person name="Dougan E. K."/>
            <person name="Rhodes N."/>
            <person name="Thang M."/>
            <person name="Chan C."/>
        </authorList>
    </citation>
    <scope>NUCLEOTIDE SEQUENCE</scope>
</reference>
<dbReference type="GO" id="GO:0022857">
    <property type="term" value="F:transmembrane transporter activity"/>
    <property type="evidence" value="ECO:0007669"/>
    <property type="project" value="InterPro"/>
</dbReference>
<dbReference type="PROSITE" id="PS50850">
    <property type="entry name" value="MFS"/>
    <property type="match status" value="1"/>
</dbReference>
<dbReference type="PANTHER" id="PTHR23507">
    <property type="entry name" value="ZGC:174356"/>
    <property type="match status" value="1"/>
</dbReference>
<evidence type="ECO:0000313" key="8">
    <source>
        <dbReference type="EMBL" id="CAE8599154.1"/>
    </source>
</evidence>
<feature type="domain" description="Major facilitator superfamily (MFS) profile" evidence="7">
    <location>
        <begin position="291"/>
        <end position="529"/>
    </location>
</feature>
<organism evidence="8 10">
    <name type="scientific">Polarella glacialis</name>
    <name type="common">Dinoflagellate</name>
    <dbReference type="NCBI Taxonomy" id="89957"/>
    <lineage>
        <taxon>Eukaryota</taxon>
        <taxon>Sar</taxon>
        <taxon>Alveolata</taxon>
        <taxon>Dinophyceae</taxon>
        <taxon>Suessiales</taxon>
        <taxon>Suessiaceae</taxon>
        <taxon>Polarella</taxon>
    </lineage>
</organism>
<feature type="transmembrane region" description="Helical" evidence="6">
    <location>
        <begin position="442"/>
        <end position="461"/>
    </location>
</feature>
<dbReference type="Pfam" id="PF07690">
    <property type="entry name" value="MFS_1"/>
    <property type="match status" value="1"/>
</dbReference>
<keyword evidence="10" id="KW-1185">Reference proteome</keyword>
<dbReference type="EMBL" id="CAJNNW010025900">
    <property type="protein sequence ID" value="CAE8680862.1"/>
    <property type="molecule type" value="Genomic_DNA"/>
</dbReference>